<keyword evidence="4" id="KW-0963">Cytoplasm</keyword>
<evidence type="ECO:0000256" key="3">
    <source>
        <dbReference type="ARBA" id="ARBA00022448"/>
    </source>
</evidence>
<keyword evidence="6" id="KW-0653">Protein transport</keyword>
<dbReference type="InterPro" id="IPR040122">
    <property type="entry name" value="Importin_beta"/>
</dbReference>
<evidence type="ECO:0000256" key="6">
    <source>
        <dbReference type="ARBA" id="ARBA00022927"/>
    </source>
</evidence>
<evidence type="ECO:0000256" key="5">
    <source>
        <dbReference type="ARBA" id="ARBA00022737"/>
    </source>
</evidence>
<feature type="domain" description="Importin N-terminal" evidence="8">
    <location>
        <begin position="23"/>
        <end position="103"/>
    </location>
</feature>
<dbReference type="Gene3D" id="1.25.10.10">
    <property type="entry name" value="Leucine-rich Repeat Variant"/>
    <property type="match status" value="3"/>
</dbReference>
<dbReference type="InterPro" id="IPR001494">
    <property type="entry name" value="Importin-beta_N"/>
</dbReference>
<dbReference type="Pfam" id="PF03810">
    <property type="entry name" value="IBN_N"/>
    <property type="match status" value="1"/>
</dbReference>
<dbReference type="EMBL" id="JAAGAX010000016">
    <property type="protein sequence ID" value="KAF2288495.1"/>
    <property type="molecule type" value="Genomic_DNA"/>
</dbReference>
<dbReference type="Pfam" id="PF25574">
    <property type="entry name" value="TPR_IMB1"/>
    <property type="match status" value="1"/>
</dbReference>
<dbReference type="SMART" id="SM00913">
    <property type="entry name" value="IBN_N"/>
    <property type="match status" value="1"/>
</dbReference>
<keyword evidence="3" id="KW-0813">Transport</keyword>
<reference evidence="9 10" key="1">
    <citation type="journal article" date="2020" name="Mol. Plant">
        <title>The Chromosome-Based Rubber Tree Genome Provides New Insights into Spurge Genome Evolution and Rubber Biosynthesis.</title>
        <authorList>
            <person name="Liu J."/>
            <person name="Shi C."/>
            <person name="Shi C.C."/>
            <person name="Li W."/>
            <person name="Zhang Q.J."/>
            <person name="Zhang Y."/>
            <person name="Li K."/>
            <person name="Lu H.F."/>
            <person name="Shi C."/>
            <person name="Zhu S.T."/>
            <person name="Xiao Z.Y."/>
            <person name="Nan H."/>
            <person name="Yue Y."/>
            <person name="Zhu X.G."/>
            <person name="Wu Y."/>
            <person name="Hong X.N."/>
            <person name="Fan G.Y."/>
            <person name="Tong Y."/>
            <person name="Zhang D."/>
            <person name="Mao C.L."/>
            <person name="Liu Y.L."/>
            <person name="Hao S.J."/>
            <person name="Liu W.Q."/>
            <person name="Lv M.Q."/>
            <person name="Zhang H.B."/>
            <person name="Liu Y."/>
            <person name="Hu-Tang G.R."/>
            <person name="Wang J.P."/>
            <person name="Wang J.H."/>
            <person name="Sun Y.H."/>
            <person name="Ni S.B."/>
            <person name="Chen W.B."/>
            <person name="Zhang X.C."/>
            <person name="Jiao Y.N."/>
            <person name="Eichler E.E."/>
            <person name="Li G.H."/>
            <person name="Liu X."/>
            <person name="Gao L.Z."/>
        </authorList>
    </citation>
    <scope>NUCLEOTIDE SEQUENCE [LARGE SCALE GENOMIC DNA]</scope>
    <source>
        <strain evidence="10">cv. GT1</strain>
        <tissue evidence="9">Leaf</tissue>
    </source>
</reference>
<keyword evidence="7" id="KW-0539">Nucleus</keyword>
<dbReference type="GO" id="GO:0006606">
    <property type="term" value="P:protein import into nucleus"/>
    <property type="evidence" value="ECO:0007669"/>
    <property type="project" value="InterPro"/>
</dbReference>
<dbReference type="Pfam" id="PF25780">
    <property type="entry name" value="TPR_IPO5"/>
    <property type="match status" value="1"/>
</dbReference>
<protein>
    <recommendedName>
        <fullName evidence="8">Importin N-terminal domain-containing protein</fullName>
    </recommendedName>
</protein>
<dbReference type="InterPro" id="IPR016024">
    <property type="entry name" value="ARM-type_fold"/>
</dbReference>
<keyword evidence="5" id="KW-0677">Repeat</keyword>
<accession>A0A6A6KJK1</accession>
<dbReference type="GO" id="GO:0031267">
    <property type="term" value="F:small GTPase binding"/>
    <property type="evidence" value="ECO:0007669"/>
    <property type="project" value="InterPro"/>
</dbReference>
<evidence type="ECO:0000256" key="7">
    <source>
        <dbReference type="ARBA" id="ARBA00023242"/>
    </source>
</evidence>
<evidence type="ECO:0000313" key="9">
    <source>
        <dbReference type="EMBL" id="KAF2288495.1"/>
    </source>
</evidence>
<name>A0A6A6KJK1_HEVBR</name>
<dbReference type="AlphaFoldDB" id="A0A6A6KJK1"/>
<evidence type="ECO:0000256" key="4">
    <source>
        <dbReference type="ARBA" id="ARBA00022490"/>
    </source>
</evidence>
<dbReference type="PROSITE" id="PS50166">
    <property type="entry name" value="IMPORTIN_B_NT"/>
    <property type="match status" value="1"/>
</dbReference>
<dbReference type="InterPro" id="IPR057672">
    <property type="entry name" value="TPR_IPO4/5"/>
</dbReference>
<dbReference type="SUPFAM" id="SSF48371">
    <property type="entry name" value="ARM repeat"/>
    <property type="match status" value="1"/>
</dbReference>
<dbReference type="InterPro" id="IPR058584">
    <property type="entry name" value="IMB1_TNPO1-like_TPR"/>
</dbReference>
<evidence type="ECO:0000256" key="2">
    <source>
        <dbReference type="ARBA" id="ARBA00004496"/>
    </source>
</evidence>
<organism evidence="9 10">
    <name type="scientific">Hevea brasiliensis</name>
    <name type="common">Para rubber tree</name>
    <name type="synonym">Siphonia brasiliensis</name>
    <dbReference type="NCBI Taxonomy" id="3981"/>
    <lineage>
        <taxon>Eukaryota</taxon>
        <taxon>Viridiplantae</taxon>
        <taxon>Streptophyta</taxon>
        <taxon>Embryophyta</taxon>
        <taxon>Tracheophyta</taxon>
        <taxon>Spermatophyta</taxon>
        <taxon>Magnoliopsida</taxon>
        <taxon>eudicotyledons</taxon>
        <taxon>Gunneridae</taxon>
        <taxon>Pentapetalae</taxon>
        <taxon>rosids</taxon>
        <taxon>fabids</taxon>
        <taxon>Malpighiales</taxon>
        <taxon>Euphorbiaceae</taxon>
        <taxon>Crotonoideae</taxon>
        <taxon>Micrandreae</taxon>
        <taxon>Hevea</taxon>
    </lineage>
</organism>
<keyword evidence="10" id="KW-1185">Reference proteome</keyword>
<comment type="caution">
    <text evidence="9">The sequence shown here is derived from an EMBL/GenBank/DDBJ whole genome shotgun (WGS) entry which is preliminary data.</text>
</comment>
<gene>
    <name evidence="9" type="ORF">GH714_007914</name>
</gene>
<comment type="subcellular location">
    <subcellularLocation>
        <location evidence="2">Cytoplasm</location>
    </subcellularLocation>
    <subcellularLocation>
        <location evidence="1">Nucleus</location>
    </subcellularLocation>
</comment>
<dbReference type="GO" id="GO:0005737">
    <property type="term" value="C:cytoplasm"/>
    <property type="evidence" value="ECO:0007669"/>
    <property type="project" value="UniProtKB-SubCell"/>
</dbReference>
<evidence type="ECO:0000259" key="8">
    <source>
        <dbReference type="PROSITE" id="PS50166"/>
    </source>
</evidence>
<evidence type="ECO:0000313" key="10">
    <source>
        <dbReference type="Proteomes" id="UP000467840"/>
    </source>
</evidence>
<dbReference type="PANTHER" id="PTHR10527">
    <property type="entry name" value="IMPORTIN BETA"/>
    <property type="match status" value="1"/>
</dbReference>
<sequence length="788" mass="87086">MAMEITPILLSAQSLDAKVRNEAEANLRQFQEQNLPLFLLSLSVELANNEKPNESRRLAGIVLKNSLDAKDAMRKEHLVQQWMVIEISIKSQIKDLLLRTLGSSVQEARHTSAQVIAKVASIEVPRKQWPELIGSLLNNMTQQDGPAALKQATLETLGYVCEEISSQELVQDEVNNVLTAVVQGMNLAQHGPEVRLAATRALYNALEFAQTNFENEMERNYIMKVVCETALSKEAEIRQAAFECLVSIASTYYDVLEPYMQTLFQLTSNAFIKKALSSLVPMLLETLLKQEEDQDQDDSIWNLSMAGGTCLGLVARTVGDDVVPLVMPFVEANIVKPDWHCREAATFAFGSILEDTTAWTLSRVFELLHSPANGFSVICPENLHRIVAVLLESVNDAPHVAEKVCGAIYYLAQGYEDAESGSSLLSPCLPGIISQLLKTAERTDGGDSKLRSSAYETLNEVVRSSNIVETSHIITELLPVIMNKLGQTLDLQIVSSDDREKQGDVQASLCGVLQVIIQKLSSADETKPIILQASDPIMILFLRVLACRSSTVHEEAMLAIGALAYASGPEFGKYMPELYKYLEMGLQNFEEYQVCAITVGVVGDICRAMDDKVLPYCDGIMSHLIHDLQSAELHRSVKPPIFSCFGDIALAIGEQFLKYIESAITMMHSAAQICAQMNTSDEEFIDYGNQLKRSIFEAYSGILQGFKNSKPEVMLPHAGHLLQDESVTKAAVAVMGDLADSLGSNTKILFRDNTFYVDFLGECLQSDDEQLKETANWTQVMIARVMVS</sequence>
<evidence type="ECO:0000256" key="1">
    <source>
        <dbReference type="ARBA" id="ARBA00004123"/>
    </source>
</evidence>
<proteinExistence type="predicted"/>
<dbReference type="Proteomes" id="UP000467840">
    <property type="component" value="Chromosome 8"/>
</dbReference>
<dbReference type="InterPro" id="IPR011989">
    <property type="entry name" value="ARM-like"/>
</dbReference>